<keyword evidence="4 6" id="KW-0274">FAD</keyword>
<dbReference type="InterPro" id="IPR000172">
    <property type="entry name" value="GMC_OxRdtase_N"/>
</dbReference>
<evidence type="ECO:0000313" key="11">
    <source>
        <dbReference type="Proteomes" id="UP000269157"/>
    </source>
</evidence>
<dbReference type="Gene3D" id="3.50.50.60">
    <property type="entry name" value="FAD/NAD(P)-binding domain"/>
    <property type="match status" value="1"/>
</dbReference>
<evidence type="ECO:0000256" key="3">
    <source>
        <dbReference type="ARBA" id="ARBA00022630"/>
    </source>
</evidence>
<evidence type="ECO:0000256" key="1">
    <source>
        <dbReference type="ARBA" id="ARBA00001974"/>
    </source>
</evidence>
<dbReference type="InterPro" id="IPR012132">
    <property type="entry name" value="GMC_OxRdtase"/>
</dbReference>
<dbReference type="Proteomes" id="UP000269157">
    <property type="component" value="Unassembled WGS sequence"/>
</dbReference>
<evidence type="ECO:0000256" key="4">
    <source>
        <dbReference type="ARBA" id="ARBA00022827"/>
    </source>
</evidence>
<dbReference type="AlphaFoldDB" id="A0A497VG19"/>
<dbReference type="OrthoDB" id="9785276at2"/>
<proteinExistence type="inferred from homology"/>
<dbReference type="InterPro" id="IPR036188">
    <property type="entry name" value="FAD/NAD-bd_sf"/>
</dbReference>
<comment type="caution">
    <text evidence="10">The sequence shown here is derived from an EMBL/GenBank/DDBJ whole genome shotgun (WGS) entry which is preliminary data.</text>
</comment>
<organism evidence="10 11">
    <name type="scientific">Litoreibacter meonggei</name>
    <dbReference type="NCBI Taxonomy" id="1049199"/>
    <lineage>
        <taxon>Bacteria</taxon>
        <taxon>Pseudomonadati</taxon>
        <taxon>Pseudomonadota</taxon>
        <taxon>Alphaproteobacteria</taxon>
        <taxon>Rhodobacterales</taxon>
        <taxon>Roseobacteraceae</taxon>
        <taxon>Litoreibacter</taxon>
    </lineage>
</organism>
<dbReference type="GO" id="GO:0016614">
    <property type="term" value="F:oxidoreductase activity, acting on CH-OH group of donors"/>
    <property type="evidence" value="ECO:0007669"/>
    <property type="project" value="InterPro"/>
</dbReference>
<dbReference type="PANTHER" id="PTHR11552">
    <property type="entry name" value="GLUCOSE-METHANOL-CHOLINE GMC OXIDOREDUCTASE"/>
    <property type="match status" value="1"/>
</dbReference>
<keyword evidence="11" id="KW-1185">Reference proteome</keyword>
<dbReference type="SUPFAM" id="SSF51905">
    <property type="entry name" value="FAD/NAD(P)-binding domain"/>
    <property type="match status" value="1"/>
</dbReference>
<feature type="binding site" evidence="6">
    <location>
        <position position="87"/>
    </location>
    <ligand>
        <name>FAD</name>
        <dbReference type="ChEBI" id="CHEBI:57692"/>
    </ligand>
</feature>
<evidence type="ECO:0000259" key="9">
    <source>
        <dbReference type="PROSITE" id="PS00624"/>
    </source>
</evidence>
<evidence type="ECO:0000256" key="5">
    <source>
        <dbReference type="PIRSR" id="PIRSR000137-1"/>
    </source>
</evidence>
<dbReference type="RefSeq" id="WP_121025750.1">
    <property type="nucleotide sequence ID" value="NZ_RCCE01000005.1"/>
</dbReference>
<evidence type="ECO:0000313" key="10">
    <source>
        <dbReference type="EMBL" id="RLJ41157.1"/>
    </source>
</evidence>
<comment type="similarity">
    <text evidence="2 7">Belongs to the GMC oxidoreductase family.</text>
</comment>
<name>A0A497VG19_9RHOB</name>
<dbReference type="Gene3D" id="3.30.560.10">
    <property type="entry name" value="Glucose Oxidase, domain 3"/>
    <property type="match status" value="1"/>
</dbReference>
<feature type="binding site" evidence="6">
    <location>
        <position position="219"/>
    </location>
    <ligand>
        <name>FAD</name>
        <dbReference type="ChEBI" id="CHEBI:57692"/>
    </ligand>
</feature>
<dbReference type="GO" id="GO:0050660">
    <property type="term" value="F:flavin adenine dinucleotide binding"/>
    <property type="evidence" value="ECO:0007669"/>
    <property type="project" value="InterPro"/>
</dbReference>
<feature type="active site" description="Proton acceptor" evidence="5">
    <location>
        <position position="510"/>
    </location>
</feature>
<evidence type="ECO:0000259" key="8">
    <source>
        <dbReference type="PROSITE" id="PS00623"/>
    </source>
</evidence>
<feature type="domain" description="Glucose-methanol-choline oxidoreductase N-terminal" evidence="8">
    <location>
        <begin position="81"/>
        <end position="104"/>
    </location>
</feature>
<dbReference type="InterPro" id="IPR007867">
    <property type="entry name" value="GMC_OxRtase_C"/>
</dbReference>
<dbReference type="PROSITE" id="PS00623">
    <property type="entry name" value="GMC_OXRED_1"/>
    <property type="match status" value="1"/>
</dbReference>
<dbReference type="PIRSF" id="PIRSF000137">
    <property type="entry name" value="Alcohol_oxidase"/>
    <property type="match status" value="1"/>
</dbReference>
<sequence length="530" mass="57721">MSNIFDVIVVGAGSAGCVLASRLTEDKNRRVLLLEAGGPSEDPRINTPAKFGALTNTRFDWAFRTAPQGALSGRQIAYPRGRCIGGTGSINYMIYLRGHPTDYNMWQQMGASGWGWEEVLPYFKKAENWQVEGESSIHGYSGPLTVTKPGERSPLTEVFIEACQQAEVPFNPDLNGTDIDGCGYFPATLQDSRRGSTAQIYLAAAMERSNLTVVTGATVLSLQLQGTRVEGVNYLAGGKTQQATAQETVLCAGAIGSPQILQLSGIGPANLLNEVGVLVKHDMPGVGENLQDHFHYRARWEIDQPLTFYGRTAEQTAEVERQYIEERRGPLTTNHFESGAFLRSGPHVEVPDIELLMIPFFISMGAPEYRPPDRHGFTISGFPTRPWSRGRVTINSADPLDRPVIDPSYLSDPADIDLMRAIIREARKIVSQDAFAKLNPVEKSPGLDCQSDAEILDAIREVSSTSFHPVGTCRMGQGDDCVVAPDLRVHGLQGLSIADASVMPQMNTGHPNAPVIMIAEKAADLIARRA</sequence>
<comment type="cofactor">
    <cofactor evidence="1 6">
        <name>FAD</name>
        <dbReference type="ChEBI" id="CHEBI:57692"/>
    </cofactor>
</comment>
<accession>A0A497VG19</accession>
<feature type="domain" description="Glucose-methanol-choline oxidoreductase N-terminal" evidence="9">
    <location>
        <begin position="253"/>
        <end position="267"/>
    </location>
</feature>
<gene>
    <name evidence="10" type="ORF">BCF46_2945</name>
</gene>
<feature type="active site" description="Proton donor" evidence="5">
    <location>
        <position position="468"/>
    </location>
</feature>
<dbReference type="PANTHER" id="PTHR11552:SF147">
    <property type="entry name" value="CHOLINE DEHYDROGENASE, MITOCHONDRIAL"/>
    <property type="match status" value="1"/>
</dbReference>
<dbReference type="EMBL" id="RCCE01000005">
    <property type="protein sequence ID" value="RLJ41157.1"/>
    <property type="molecule type" value="Genomic_DNA"/>
</dbReference>
<evidence type="ECO:0000256" key="2">
    <source>
        <dbReference type="ARBA" id="ARBA00010790"/>
    </source>
</evidence>
<evidence type="ECO:0000256" key="7">
    <source>
        <dbReference type="RuleBase" id="RU003968"/>
    </source>
</evidence>
<keyword evidence="3 7" id="KW-0285">Flavoprotein</keyword>
<dbReference type="Pfam" id="PF05199">
    <property type="entry name" value="GMC_oxred_C"/>
    <property type="match status" value="1"/>
</dbReference>
<dbReference type="Pfam" id="PF00732">
    <property type="entry name" value="GMC_oxred_N"/>
    <property type="match status" value="1"/>
</dbReference>
<reference evidence="10 11" key="1">
    <citation type="submission" date="2018-10" db="EMBL/GenBank/DDBJ databases">
        <title>Genomic Encyclopedia of Archaeal and Bacterial Type Strains, Phase II (KMG-II): from individual species to whole genera.</title>
        <authorList>
            <person name="Goeker M."/>
        </authorList>
    </citation>
    <scope>NUCLEOTIDE SEQUENCE [LARGE SCALE GENOMIC DNA]</scope>
    <source>
        <strain evidence="10 11">DSM 29466</strain>
    </source>
</reference>
<protein>
    <submittedName>
        <fullName evidence="10">Choline dehydrogenase-like flavoprotein</fullName>
    </submittedName>
</protein>
<evidence type="ECO:0000256" key="6">
    <source>
        <dbReference type="PIRSR" id="PIRSR000137-2"/>
    </source>
</evidence>
<dbReference type="SUPFAM" id="SSF54373">
    <property type="entry name" value="FAD-linked reductases, C-terminal domain"/>
    <property type="match status" value="1"/>
</dbReference>
<dbReference type="PROSITE" id="PS00624">
    <property type="entry name" value="GMC_OXRED_2"/>
    <property type="match status" value="1"/>
</dbReference>